<accession>A0A2W5SDN1</accession>
<evidence type="ECO:0000313" key="1">
    <source>
        <dbReference type="EMBL" id="PZQ77713.1"/>
    </source>
</evidence>
<dbReference type="Proteomes" id="UP000249135">
    <property type="component" value="Unassembled WGS sequence"/>
</dbReference>
<name>A0A2W5SDN1_VARPD</name>
<gene>
    <name evidence="1" type="ORF">DI563_02905</name>
</gene>
<evidence type="ECO:0000313" key="2">
    <source>
        <dbReference type="Proteomes" id="UP000249135"/>
    </source>
</evidence>
<dbReference type="EMBL" id="QFPP01000012">
    <property type="protein sequence ID" value="PZQ77713.1"/>
    <property type="molecule type" value="Genomic_DNA"/>
</dbReference>
<reference evidence="1 2" key="1">
    <citation type="submission" date="2017-08" db="EMBL/GenBank/DDBJ databases">
        <title>Infants hospitalized years apart are colonized by the same room-sourced microbial strains.</title>
        <authorList>
            <person name="Brooks B."/>
            <person name="Olm M.R."/>
            <person name="Firek B.A."/>
            <person name="Baker R."/>
            <person name="Thomas B.C."/>
            <person name="Morowitz M.J."/>
            <person name="Banfield J.F."/>
        </authorList>
    </citation>
    <scope>NUCLEOTIDE SEQUENCE [LARGE SCALE GENOMIC DNA]</scope>
    <source>
        <strain evidence="1">S2_005_003_R2_41</strain>
    </source>
</reference>
<dbReference type="AlphaFoldDB" id="A0A2W5SDN1"/>
<protein>
    <submittedName>
        <fullName evidence="1">Uncharacterized protein</fullName>
    </submittedName>
</protein>
<comment type="caution">
    <text evidence="1">The sequence shown here is derived from an EMBL/GenBank/DDBJ whole genome shotgun (WGS) entry which is preliminary data.</text>
</comment>
<sequence length="94" mass="10308">MKPATYLTLLIHNHVNATDVLPSRELDALKASTAHMAALGRELRKFAVPNSSDVEDLSALRDLLEHVRHEVASAREASSAVVKRNLESWEGAHA</sequence>
<organism evidence="1 2">
    <name type="scientific">Variovorax paradoxus</name>
    <dbReference type="NCBI Taxonomy" id="34073"/>
    <lineage>
        <taxon>Bacteria</taxon>
        <taxon>Pseudomonadati</taxon>
        <taxon>Pseudomonadota</taxon>
        <taxon>Betaproteobacteria</taxon>
        <taxon>Burkholderiales</taxon>
        <taxon>Comamonadaceae</taxon>
        <taxon>Variovorax</taxon>
    </lineage>
</organism>
<proteinExistence type="predicted"/>